<gene>
    <name evidence="1" type="ORF">A3B35_00105</name>
</gene>
<dbReference type="AlphaFoldDB" id="A0A1F6ETV3"/>
<dbReference type="Gene3D" id="3.40.630.30">
    <property type="match status" value="1"/>
</dbReference>
<dbReference type="SUPFAM" id="SSF55729">
    <property type="entry name" value="Acyl-CoA N-acyltransferases (Nat)"/>
    <property type="match status" value="1"/>
</dbReference>
<evidence type="ECO:0008006" key="3">
    <source>
        <dbReference type="Google" id="ProtNLM"/>
    </source>
</evidence>
<dbReference type="EMBL" id="MFMC01000028">
    <property type="protein sequence ID" value="OGG77061.1"/>
    <property type="molecule type" value="Genomic_DNA"/>
</dbReference>
<dbReference type="STRING" id="1798515.A3B35_00105"/>
<name>A0A1F6ETV3_9BACT</name>
<dbReference type="InterPro" id="IPR016181">
    <property type="entry name" value="Acyl_CoA_acyltransferase"/>
</dbReference>
<accession>A0A1F6ETV3</accession>
<reference evidence="1 2" key="1">
    <citation type="journal article" date="2016" name="Nat. Commun.">
        <title>Thousands of microbial genomes shed light on interconnected biogeochemical processes in an aquifer system.</title>
        <authorList>
            <person name="Anantharaman K."/>
            <person name="Brown C.T."/>
            <person name="Hug L.A."/>
            <person name="Sharon I."/>
            <person name="Castelle C.J."/>
            <person name="Probst A.J."/>
            <person name="Thomas B.C."/>
            <person name="Singh A."/>
            <person name="Wilkins M.J."/>
            <person name="Karaoz U."/>
            <person name="Brodie E.L."/>
            <person name="Williams K.H."/>
            <person name="Hubbard S.S."/>
            <person name="Banfield J.F."/>
        </authorList>
    </citation>
    <scope>NUCLEOTIDE SEQUENCE [LARGE SCALE GENOMIC DNA]</scope>
</reference>
<proteinExistence type="predicted"/>
<evidence type="ECO:0000313" key="1">
    <source>
        <dbReference type="EMBL" id="OGG77061.1"/>
    </source>
</evidence>
<comment type="caution">
    <text evidence="1">The sequence shown here is derived from an EMBL/GenBank/DDBJ whole genome shotgun (WGS) entry which is preliminary data.</text>
</comment>
<evidence type="ECO:0000313" key="2">
    <source>
        <dbReference type="Proteomes" id="UP000177215"/>
    </source>
</evidence>
<sequence length="215" mass="24609">MTKEFLDSQLLKSAWIRNSARDFSFGKTPSTKPIETDEFGTKYLCGEMPVNLPGNVAASLRFERRILKDTRNQLFFSYTSPVDPTDVAKFFFRAENPRTFVLAHRHVDRKYRRKGIGSSLLKISEEWFHSLARVSGEPVTIIISIAQPAVMRWALSNGYDVEKADREMLDSILNESEKFVLEDTTSTLPGEEYVFHESSVKAVRLEFKKVLTSDT</sequence>
<dbReference type="Proteomes" id="UP000177215">
    <property type="component" value="Unassembled WGS sequence"/>
</dbReference>
<protein>
    <recommendedName>
        <fullName evidence="3">N-acetyltransferase domain-containing protein</fullName>
    </recommendedName>
</protein>
<dbReference type="CDD" id="cd04301">
    <property type="entry name" value="NAT_SF"/>
    <property type="match status" value="1"/>
</dbReference>
<organism evidence="1 2">
    <name type="scientific">Candidatus Kaiserbacteria bacterium RIFCSPLOWO2_01_FULL_54_24</name>
    <dbReference type="NCBI Taxonomy" id="1798515"/>
    <lineage>
        <taxon>Bacteria</taxon>
        <taxon>Candidatus Kaiseribacteriota</taxon>
    </lineage>
</organism>